<reference evidence="1 2" key="1">
    <citation type="submission" date="2022-09" db="EMBL/GenBank/DDBJ databases">
        <title>complete genome sequences of Clostridium tetani str. KHSU-234311-028 isolated from soil.</title>
        <authorList>
            <person name="Sekizuka T."/>
            <person name="Shitada C."/>
            <person name="Takahashi M."/>
            <person name="Kuroda M."/>
        </authorList>
    </citation>
    <scope>NUCLEOTIDE SEQUENCE [LARGE SCALE GENOMIC DNA]</scope>
    <source>
        <strain evidence="1 2">KHSU-234311-028</strain>
    </source>
</reference>
<accession>A0ABC8EDB5</accession>
<sequence>MDYIIKFIIYLGSVQRSHRISICSGPNLLD</sequence>
<dbReference type="Proteomes" id="UP001321763">
    <property type="component" value="Chromosome"/>
</dbReference>
<dbReference type="EMBL" id="AP026818">
    <property type="protein sequence ID" value="BDR81604.1"/>
    <property type="molecule type" value="Genomic_DNA"/>
</dbReference>
<name>A0ABC8EDB5_CLOTA</name>
<gene>
    <name evidence="1" type="ORF">K234311028_18500</name>
</gene>
<proteinExistence type="predicted"/>
<dbReference type="AlphaFoldDB" id="A0ABC8EDB5"/>
<protein>
    <submittedName>
        <fullName evidence="1">Uncharacterized protein</fullName>
    </submittedName>
</protein>
<evidence type="ECO:0000313" key="1">
    <source>
        <dbReference type="EMBL" id="BDR81604.1"/>
    </source>
</evidence>
<organism evidence="1 2">
    <name type="scientific">Clostridium tetani</name>
    <dbReference type="NCBI Taxonomy" id="1513"/>
    <lineage>
        <taxon>Bacteria</taxon>
        <taxon>Bacillati</taxon>
        <taxon>Bacillota</taxon>
        <taxon>Clostridia</taxon>
        <taxon>Eubacteriales</taxon>
        <taxon>Clostridiaceae</taxon>
        <taxon>Clostridium</taxon>
    </lineage>
</organism>
<evidence type="ECO:0000313" key="2">
    <source>
        <dbReference type="Proteomes" id="UP001321763"/>
    </source>
</evidence>